<name>A0A914V7U9_9BILA</name>
<dbReference type="Proteomes" id="UP000887566">
    <property type="component" value="Unplaced"/>
</dbReference>
<proteinExistence type="predicted"/>
<evidence type="ECO:0000256" key="1">
    <source>
        <dbReference type="SAM" id="MobiDB-lite"/>
    </source>
</evidence>
<organism evidence="2 3">
    <name type="scientific">Plectus sambesii</name>
    <dbReference type="NCBI Taxonomy" id="2011161"/>
    <lineage>
        <taxon>Eukaryota</taxon>
        <taxon>Metazoa</taxon>
        <taxon>Ecdysozoa</taxon>
        <taxon>Nematoda</taxon>
        <taxon>Chromadorea</taxon>
        <taxon>Plectida</taxon>
        <taxon>Plectina</taxon>
        <taxon>Plectoidea</taxon>
        <taxon>Plectidae</taxon>
        <taxon>Plectus</taxon>
    </lineage>
</organism>
<keyword evidence="2" id="KW-1185">Reference proteome</keyword>
<dbReference type="WBParaSite" id="PSAMB.scaffold154size71539.g2756.t1">
    <property type="protein sequence ID" value="PSAMB.scaffold154size71539.g2756.t1"/>
    <property type="gene ID" value="PSAMB.scaffold154size71539.g2756"/>
</dbReference>
<reference evidence="3" key="1">
    <citation type="submission" date="2022-11" db="UniProtKB">
        <authorList>
            <consortium name="WormBaseParasite"/>
        </authorList>
    </citation>
    <scope>IDENTIFICATION</scope>
</reference>
<evidence type="ECO:0000313" key="2">
    <source>
        <dbReference type="Proteomes" id="UP000887566"/>
    </source>
</evidence>
<evidence type="ECO:0000313" key="3">
    <source>
        <dbReference type="WBParaSite" id="PSAMB.scaffold154size71539.g2756.t1"/>
    </source>
</evidence>
<sequence>MEAEVAGRVKRRANRQQVATVEPPCARALTMETGADTAGLSPPGRSILRLARFGISTLAPLPYPRYSWGQLSLDATLERQGPRSSSNVPPGCQ</sequence>
<feature type="region of interest" description="Disordered" evidence="1">
    <location>
        <begin position="1"/>
        <end position="20"/>
    </location>
</feature>
<accession>A0A914V7U9</accession>
<dbReference type="AlphaFoldDB" id="A0A914V7U9"/>
<protein>
    <submittedName>
        <fullName evidence="3">Uncharacterized protein</fullName>
    </submittedName>
</protein>